<gene>
    <name evidence="2" type="ordered locus">Mnod_5893</name>
</gene>
<organism evidence="2 3">
    <name type="scientific">Methylobacterium nodulans (strain LMG 21967 / CNCM I-2342 / ORS 2060)</name>
    <dbReference type="NCBI Taxonomy" id="460265"/>
    <lineage>
        <taxon>Bacteria</taxon>
        <taxon>Pseudomonadati</taxon>
        <taxon>Pseudomonadota</taxon>
        <taxon>Alphaproteobacteria</taxon>
        <taxon>Hyphomicrobiales</taxon>
        <taxon>Methylobacteriaceae</taxon>
        <taxon>Methylobacterium</taxon>
    </lineage>
</organism>
<proteinExistence type="predicted"/>
<keyword evidence="1" id="KW-1133">Transmembrane helix</keyword>
<dbReference type="EMBL" id="CP001349">
    <property type="protein sequence ID" value="ACL60721.1"/>
    <property type="molecule type" value="Genomic_DNA"/>
</dbReference>
<dbReference type="KEGG" id="mno:Mnod_5893"/>
<evidence type="ECO:0000256" key="1">
    <source>
        <dbReference type="SAM" id="Phobius"/>
    </source>
</evidence>
<reference evidence="2 3" key="1">
    <citation type="submission" date="2009-01" db="EMBL/GenBank/DDBJ databases">
        <title>Complete sequence of chromosome of Methylobacterium nodulans ORS 2060.</title>
        <authorList>
            <consortium name="US DOE Joint Genome Institute"/>
            <person name="Lucas S."/>
            <person name="Copeland A."/>
            <person name="Lapidus A."/>
            <person name="Glavina del Rio T."/>
            <person name="Dalin E."/>
            <person name="Tice H."/>
            <person name="Bruce D."/>
            <person name="Goodwin L."/>
            <person name="Pitluck S."/>
            <person name="Sims D."/>
            <person name="Brettin T."/>
            <person name="Detter J.C."/>
            <person name="Han C."/>
            <person name="Larimer F."/>
            <person name="Land M."/>
            <person name="Hauser L."/>
            <person name="Kyrpides N."/>
            <person name="Ivanova N."/>
            <person name="Marx C.J."/>
            <person name="Richardson P."/>
        </authorList>
    </citation>
    <scope>NUCLEOTIDE SEQUENCE [LARGE SCALE GENOMIC DNA]</scope>
    <source>
        <strain evidence="3">LMG 21967 / CNCM I-2342 / ORS 2060</strain>
    </source>
</reference>
<evidence type="ECO:0000313" key="3">
    <source>
        <dbReference type="Proteomes" id="UP000008207"/>
    </source>
</evidence>
<evidence type="ECO:0000313" key="2">
    <source>
        <dbReference type="EMBL" id="ACL60721.1"/>
    </source>
</evidence>
<dbReference type="Proteomes" id="UP000008207">
    <property type="component" value="Chromosome"/>
</dbReference>
<protein>
    <submittedName>
        <fullName evidence="2">Uncharacterized protein</fullName>
    </submittedName>
</protein>
<dbReference type="AlphaFoldDB" id="B8ISS2"/>
<accession>B8ISS2</accession>
<feature type="transmembrane region" description="Helical" evidence="1">
    <location>
        <begin position="25"/>
        <end position="48"/>
    </location>
</feature>
<name>B8ISS2_METNO</name>
<keyword evidence="3" id="KW-1185">Reference proteome</keyword>
<keyword evidence="1" id="KW-0812">Transmembrane</keyword>
<dbReference type="RefSeq" id="WP_015932319.1">
    <property type="nucleotide sequence ID" value="NC_011894.1"/>
</dbReference>
<dbReference type="STRING" id="460265.Mnod_5893"/>
<sequence length="74" mass="7762">MVLLALAAILGGAVTSILLWLGGQSWAWAGFPLGGSVTALLVGGILVVHRQIRPRAKPAPLRDQDSPRGARPNR</sequence>
<dbReference type="HOGENOM" id="CLU_2683637_0_0_5"/>
<keyword evidence="1" id="KW-0472">Membrane</keyword>